<evidence type="ECO:0000313" key="2">
    <source>
        <dbReference type="Proteomes" id="UP000472240"/>
    </source>
</evidence>
<dbReference type="InParanoid" id="A0A671E1T9"/>
<reference evidence="1" key="4">
    <citation type="submission" date="2025-08" db="UniProtKB">
        <authorList>
            <consortium name="Ensembl"/>
        </authorList>
    </citation>
    <scope>IDENTIFICATION</scope>
</reference>
<protein>
    <recommendedName>
        <fullName evidence="3">60S ribosomal protein L13a</fullName>
    </recommendedName>
</protein>
<evidence type="ECO:0008006" key="3">
    <source>
        <dbReference type="Google" id="ProtNLM"/>
    </source>
</evidence>
<reference evidence="2" key="3">
    <citation type="submission" date="2018-12" db="EMBL/GenBank/DDBJ databases">
        <title>G10K-VGP greater horseshoe bat female genome, primary haplotype.</title>
        <authorList>
            <person name="Teeling E."/>
            <person name="Myers G."/>
            <person name="Vernes S."/>
            <person name="Pippel M."/>
            <person name="Winkler S."/>
            <person name="Fedrigo O."/>
            <person name="Rhie A."/>
            <person name="Koren S."/>
            <person name="Phillippy A."/>
            <person name="Lewin H."/>
            <person name="Damas J."/>
            <person name="Howe K."/>
            <person name="Mountcastle J."/>
            <person name="Jarvis E.D."/>
        </authorList>
    </citation>
    <scope>NUCLEOTIDE SEQUENCE [LARGE SCALE GENOMIC DNA]</scope>
</reference>
<dbReference type="OMA" id="MYYEGIN"/>
<organism evidence="1 2">
    <name type="scientific">Rhinolophus ferrumequinum</name>
    <name type="common">Greater horseshoe bat</name>
    <dbReference type="NCBI Taxonomy" id="59479"/>
    <lineage>
        <taxon>Eukaryota</taxon>
        <taxon>Metazoa</taxon>
        <taxon>Chordata</taxon>
        <taxon>Craniata</taxon>
        <taxon>Vertebrata</taxon>
        <taxon>Euteleostomi</taxon>
        <taxon>Mammalia</taxon>
        <taxon>Eutheria</taxon>
        <taxon>Laurasiatheria</taxon>
        <taxon>Chiroptera</taxon>
        <taxon>Yinpterochiroptera</taxon>
        <taxon>Rhinolophoidea</taxon>
        <taxon>Rhinolophidae</taxon>
        <taxon>Rhinolophinae</taxon>
        <taxon>Rhinolophus</taxon>
    </lineage>
</organism>
<reference evidence="1 2" key="1">
    <citation type="journal article" date="2015" name="Annu Rev Anim Biosci">
        <title>The Genome 10K Project: a way forward.</title>
        <authorList>
            <person name="Koepfli K.P."/>
            <person name="Paten B."/>
            <person name="O'Brien S.J."/>
            <person name="Koepfli K.P."/>
            <person name="Paten B."/>
            <person name="Antunes A."/>
            <person name="Belov K."/>
            <person name="Bustamante C."/>
            <person name="Castoe T.A."/>
            <person name="Clawson H."/>
            <person name="Crawford A.J."/>
            <person name="Diekhans M."/>
            <person name="Distel D."/>
            <person name="Durbin R."/>
            <person name="Earl D."/>
            <person name="Fujita M.K."/>
            <person name="Gamble T."/>
            <person name="Georges A."/>
            <person name="Gemmell N."/>
            <person name="Gilbert M.T."/>
            <person name="Graves J.M."/>
            <person name="Green R.E."/>
            <person name="Hickey G."/>
            <person name="Jarvis E.D."/>
            <person name="Johnson W."/>
            <person name="Komissarov A."/>
            <person name="Korf I."/>
            <person name="Kuhn R."/>
            <person name="Larkin D.M."/>
            <person name="Lewin H."/>
            <person name="Lopez J.V."/>
            <person name="Ma J."/>
            <person name="Marques-Bonet T."/>
            <person name="Miller W."/>
            <person name="Murphy R."/>
            <person name="Pevzner P."/>
            <person name="Shapiro B."/>
            <person name="Steiner C."/>
            <person name="Tamazian G."/>
            <person name="Venkatesh B."/>
            <person name="Wang J."/>
            <person name="Wayne R."/>
            <person name="Wiley E."/>
            <person name="Yang H."/>
            <person name="Zhang G."/>
            <person name="Haussler D."/>
            <person name="Ryder O."/>
            <person name="O'Brien S.J."/>
        </authorList>
    </citation>
    <scope>NUCLEOTIDE SEQUENCE</scope>
</reference>
<keyword evidence="2" id="KW-1185">Reference proteome</keyword>
<dbReference type="GeneTree" id="ENSGT00940000175429"/>
<dbReference type="SUPFAM" id="SSF52161">
    <property type="entry name" value="Ribosomal protein L13"/>
    <property type="match status" value="1"/>
</dbReference>
<name>A0A671E1T9_RHIFE</name>
<dbReference type="InterPro" id="IPR036899">
    <property type="entry name" value="Ribosomal_uL13_sf"/>
</dbReference>
<dbReference type="Gene3D" id="3.90.1180.10">
    <property type="entry name" value="Ribosomal protein L13"/>
    <property type="match status" value="1"/>
</dbReference>
<reference evidence="1 2" key="2">
    <citation type="journal article" date="2018" name="Annu Rev Anim Biosci">
        <title>Bat Biology, Genomes, and the Bat1K Project: To Generate Chromosome-Level Genomes for All Living Bat Species.</title>
        <authorList>
            <person name="Teeling E.C."/>
            <person name="Vernes S.C."/>
            <person name="Davalos L.M."/>
            <person name="Ray D.A."/>
            <person name="Gilbert M.T.P."/>
            <person name="Myers E."/>
        </authorList>
    </citation>
    <scope>NUCLEOTIDE SEQUENCE</scope>
</reference>
<dbReference type="GO" id="GO:0003735">
    <property type="term" value="F:structural constituent of ribosome"/>
    <property type="evidence" value="ECO:0007669"/>
    <property type="project" value="InterPro"/>
</dbReference>
<reference evidence="1" key="5">
    <citation type="submission" date="2025-09" db="UniProtKB">
        <authorList>
            <consortium name="Ensembl"/>
        </authorList>
    </citation>
    <scope>IDENTIFICATION</scope>
</reference>
<dbReference type="GO" id="GO:0005840">
    <property type="term" value="C:ribosome"/>
    <property type="evidence" value="ECO:0007669"/>
    <property type="project" value="InterPro"/>
</dbReference>
<dbReference type="Ensembl" id="ENSRFET00010008031.1">
    <property type="protein sequence ID" value="ENSRFEP00010007344.1"/>
    <property type="gene ID" value="ENSRFEG00010004953.1"/>
</dbReference>
<accession>A0A671E1T9</accession>
<evidence type="ECO:0000313" key="1">
    <source>
        <dbReference type="Ensembl" id="ENSRFEP00010007344.1"/>
    </source>
</evidence>
<sequence>MLPKIVEGQVLLLDGRGHLLVYLAAIMAKQVLLGQKVVVMYYEGINISGNFYTNKKCLAFLHKRMNISRPLPLLSSQLHLLADHAMHAAPQDQPTRKFAYLAHEVGWKCQAVTVTLVEKKEKAKIHYRKKIQQLMRLQKQVLKTHRLLV</sequence>
<proteinExistence type="predicted"/>
<dbReference type="AlphaFoldDB" id="A0A671E1T9"/>
<dbReference type="GO" id="GO:0006412">
    <property type="term" value="P:translation"/>
    <property type="evidence" value="ECO:0007669"/>
    <property type="project" value="InterPro"/>
</dbReference>
<dbReference type="Proteomes" id="UP000472240">
    <property type="component" value="Chromosome 1"/>
</dbReference>